<comment type="caution">
    <text evidence="1">The sequence shown here is derived from an EMBL/GenBank/DDBJ whole genome shotgun (WGS) entry which is preliminary data.</text>
</comment>
<evidence type="ECO:0000313" key="1">
    <source>
        <dbReference type="EMBL" id="GMH16911.1"/>
    </source>
</evidence>
<proteinExistence type="predicted"/>
<evidence type="ECO:0000313" key="2">
    <source>
        <dbReference type="Proteomes" id="UP001279734"/>
    </source>
</evidence>
<dbReference type="AlphaFoldDB" id="A0AAD3SVS8"/>
<accession>A0AAD3SVS8</accession>
<dbReference type="Proteomes" id="UP001279734">
    <property type="component" value="Unassembled WGS sequence"/>
</dbReference>
<gene>
    <name evidence="1" type="ORF">Nepgr_018752</name>
</gene>
<sequence length="98" mass="10496">MLLCADAKAVECNFSVRPWIAVKGDVFIARSWSLVSLGGRILFSTLLHQSDAGSCGQSGATDGARSRDAPFAVLGESRLRMGLYCCGLRCLADARSKR</sequence>
<organism evidence="1 2">
    <name type="scientific">Nepenthes gracilis</name>
    <name type="common">Slender pitcher plant</name>
    <dbReference type="NCBI Taxonomy" id="150966"/>
    <lineage>
        <taxon>Eukaryota</taxon>
        <taxon>Viridiplantae</taxon>
        <taxon>Streptophyta</taxon>
        <taxon>Embryophyta</taxon>
        <taxon>Tracheophyta</taxon>
        <taxon>Spermatophyta</taxon>
        <taxon>Magnoliopsida</taxon>
        <taxon>eudicotyledons</taxon>
        <taxon>Gunneridae</taxon>
        <taxon>Pentapetalae</taxon>
        <taxon>Caryophyllales</taxon>
        <taxon>Nepenthaceae</taxon>
        <taxon>Nepenthes</taxon>
    </lineage>
</organism>
<protein>
    <submittedName>
        <fullName evidence="1">Uncharacterized protein</fullName>
    </submittedName>
</protein>
<dbReference type="EMBL" id="BSYO01000017">
    <property type="protein sequence ID" value="GMH16911.1"/>
    <property type="molecule type" value="Genomic_DNA"/>
</dbReference>
<reference evidence="1" key="1">
    <citation type="submission" date="2023-05" db="EMBL/GenBank/DDBJ databases">
        <title>Nepenthes gracilis genome sequencing.</title>
        <authorList>
            <person name="Fukushima K."/>
        </authorList>
    </citation>
    <scope>NUCLEOTIDE SEQUENCE</scope>
    <source>
        <strain evidence="1">SING2019-196</strain>
    </source>
</reference>
<name>A0AAD3SVS8_NEPGR</name>
<keyword evidence="2" id="KW-1185">Reference proteome</keyword>